<evidence type="ECO:0000313" key="2">
    <source>
        <dbReference type="EMBL" id="KAK2581476.1"/>
    </source>
</evidence>
<feature type="compositionally biased region" description="Acidic residues" evidence="1">
    <location>
        <begin position="77"/>
        <end position="87"/>
    </location>
</feature>
<sequence length="87" mass="9289">MLGLQGVRPLFLPVPTRWGDVPGCCWQVECSTSPQRTHELLVRRDVLWRERRMVVMLPAGGGAVAAGGGGGDAGGGGEEEEEEAEEE</sequence>
<evidence type="ECO:0000256" key="1">
    <source>
        <dbReference type="SAM" id="MobiDB-lite"/>
    </source>
</evidence>
<keyword evidence="3" id="KW-1185">Reference proteome</keyword>
<reference evidence="2" key="1">
    <citation type="submission" date="2021-08" db="EMBL/GenBank/DDBJ databases">
        <authorList>
            <person name="Misof B."/>
            <person name="Oliver O."/>
            <person name="Podsiadlowski L."/>
            <person name="Donath A."/>
            <person name="Peters R."/>
            <person name="Mayer C."/>
            <person name="Rust J."/>
            <person name="Gunkel S."/>
            <person name="Lesny P."/>
            <person name="Martin S."/>
            <person name="Oeyen J.P."/>
            <person name="Petersen M."/>
            <person name="Panagiotis P."/>
            <person name="Wilbrandt J."/>
            <person name="Tanja T."/>
        </authorList>
    </citation>
    <scope>NUCLEOTIDE SEQUENCE</scope>
    <source>
        <strain evidence="2">GBR_01_08_01A</strain>
        <tissue evidence="2">Thorax + abdomen</tissue>
    </source>
</reference>
<dbReference type="Proteomes" id="UP001258017">
    <property type="component" value="Unassembled WGS sequence"/>
</dbReference>
<organism evidence="2 3">
    <name type="scientific">Odynerus spinipes</name>
    <dbReference type="NCBI Taxonomy" id="1348599"/>
    <lineage>
        <taxon>Eukaryota</taxon>
        <taxon>Metazoa</taxon>
        <taxon>Ecdysozoa</taxon>
        <taxon>Arthropoda</taxon>
        <taxon>Hexapoda</taxon>
        <taxon>Insecta</taxon>
        <taxon>Pterygota</taxon>
        <taxon>Neoptera</taxon>
        <taxon>Endopterygota</taxon>
        <taxon>Hymenoptera</taxon>
        <taxon>Apocrita</taxon>
        <taxon>Aculeata</taxon>
        <taxon>Vespoidea</taxon>
        <taxon>Vespidae</taxon>
        <taxon>Eumeninae</taxon>
        <taxon>Odynerus</taxon>
    </lineage>
</organism>
<feature type="compositionally biased region" description="Gly residues" evidence="1">
    <location>
        <begin position="60"/>
        <end position="76"/>
    </location>
</feature>
<protein>
    <submittedName>
        <fullName evidence="2">Uncharacterized protein</fullName>
    </submittedName>
</protein>
<dbReference type="EMBL" id="JAIFRP010000039">
    <property type="protein sequence ID" value="KAK2581476.1"/>
    <property type="molecule type" value="Genomic_DNA"/>
</dbReference>
<accession>A0AAD9VNP8</accession>
<gene>
    <name evidence="2" type="ORF">KPH14_005142</name>
</gene>
<dbReference type="AlphaFoldDB" id="A0AAD9VNP8"/>
<comment type="caution">
    <text evidence="2">The sequence shown here is derived from an EMBL/GenBank/DDBJ whole genome shotgun (WGS) entry which is preliminary data.</text>
</comment>
<evidence type="ECO:0000313" key="3">
    <source>
        <dbReference type="Proteomes" id="UP001258017"/>
    </source>
</evidence>
<reference evidence="2" key="2">
    <citation type="journal article" date="2023" name="Commun. Biol.">
        <title>Intrasexual cuticular hydrocarbon dimorphism in a wasp sheds light on hydrocarbon biosynthesis genes in Hymenoptera.</title>
        <authorList>
            <person name="Moris V.C."/>
            <person name="Podsiadlowski L."/>
            <person name="Martin S."/>
            <person name="Oeyen J.P."/>
            <person name="Donath A."/>
            <person name="Petersen M."/>
            <person name="Wilbrandt J."/>
            <person name="Misof B."/>
            <person name="Liedtke D."/>
            <person name="Thamm M."/>
            <person name="Scheiner R."/>
            <person name="Schmitt T."/>
            <person name="Niehuis O."/>
        </authorList>
    </citation>
    <scope>NUCLEOTIDE SEQUENCE</scope>
    <source>
        <strain evidence="2">GBR_01_08_01A</strain>
    </source>
</reference>
<name>A0AAD9VNP8_9HYME</name>
<proteinExistence type="predicted"/>
<feature type="region of interest" description="Disordered" evidence="1">
    <location>
        <begin position="60"/>
        <end position="87"/>
    </location>
</feature>